<dbReference type="EMBL" id="MU005660">
    <property type="protein sequence ID" value="KAF2675618.1"/>
    <property type="molecule type" value="Genomic_DNA"/>
</dbReference>
<name>A0A6G1IBY7_9PLEO</name>
<accession>A0A6G1IBY7</accession>
<organism evidence="2 3">
    <name type="scientific">Lentithecium fluviatile CBS 122367</name>
    <dbReference type="NCBI Taxonomy" id="1168545"/>
    <lineage>
        <taxon>Eukaryota</taxon>
        <taxon>Fungi</taxon>
        <taxon>Dikarya</taxon>
        <taxon>Ascomycota</taxon>
        <taxon>Pezizomycotina</taxon>
        <taxon>Dothideomycetes</taxon>
        <taxon>Pleosporomycetidae</taxon>
        <taxon>Pleosporales</taxon>
        <taxon>Massarineae</taxon>
        <taxon>Lentitheciaceae</taxon>
        <taxon>Lentithecium</taxon>
    </lineage>
</organism>
<proteinExistence type="predicted"/>
<evidence type="ECO:0000313" key="3">
    <source>
        <dbReference type="Proteomes" id="UP000799291"/>
    </source>
</evidence>
<dbReference type="Proteomes" id="UP000799291">
    <property type="component" value="Unassembled WGS sequence"/>
</dbReference>
<sequence length="69" mass="7764">MQFLPTGSIRQPEVGSSNDQGIGELMGSRREEISIHWVREGNSTCHGFIHPAEVIYEHCPLRTGWVLDT</sequence>
<protein>
    <submittedName>
        <fullName evidence="2">Uncharacterized protein</fullName>
    </submittedName>
</protein>
<gene>
    <name evidence="2" type="ORF">K458DRAFT_425346</name>
</gene>
<reference evidence="2" key="1">
    <citation type="journal article" date="2020" name="Stud. Mycol.">
        <title>101 Dothideomycetes genomes: a test case for predicting lifestyles and emergence of pathogens.</title>
        <authorList>
            <person name="Haridas S."/>
            <person name="Albert R."/>
            <person name="Binder M."/>
            <person name="Bloem J."/>
            <person name="Labutti K."/>
            <person name="Salamov A."/>
            <person name="Andreopoulos B."/>
            <person name="Baker S."/>
            <person name="Barry K."/>
            <person name="Bills G."/>
            <person name="Bluhm B."/>
            <person name="Cannon C."/>
            <person name="Castanera R."/>
            <person name="Culley D."/>
            <person name="Daum C."/>
            <person name="Ezra D."/>
            <person name="Gonzalez J."/>
            <person name="Henrissat B."/>
            <person name="Kuo A."/>
            <person name="Liang C."/>
            <person name="Lipzen A."/>
            <person name="Lutzoni F."/>
            <person name="Magnuson J."/>
            <person name="Mondo S."/>
            <person name="Nolan M."/>
            <person name="Ohm R."/>
            <person name="Pangilinan J."/>
            <person name="Park H.-J."/>
            <person name="Ramirez L."/>
            <person name="Alfaro M."/>
            <person name="Sun H."/>
            <person name="Tritt A."/>
            <person name="Yoshinaga Y."/>
            <person name="Zwiers L.-H."/>
            <person name="Turgeon B."/>
            <person name="Goodwin S."/>
            <person name="Spatafora J."/>
            <person name="Crous P."/>
            <person name="Grigoriev I."/>
        </authorList>
    </citation>
    <scope>NUCLEOTIDE SEQUENCE</scope>
    <source>
        <strain evidence="2">CBS 122367</strain>
    </source>
</reference>
<evidence type="ECO:0000313" key="2">
    <source>
        <dbReference type="EMBL" id="KAF2675618.1"/>
    </source>
</evidence>
<keyword evidence="3" id="KW-1185">Reference proteome</keyword>
<feature type="region of interest" description="Disordered" evidence="1">
    <location>
        <begin position="1"/>
        <end position="23"/>
    </location>
</feature>
<evidence type="ECO:0000256" key="1">
    <source>
        <dbReference type="SAM" id="MobiDB-lite"/>
    </source>
</evidence>
<dbReference type="AlphaFoldDB" id="A0A6G1IBY7"/>